<evidence type="ECO:0000313" key="1">
    <source>
        <dbReference type="EMBL" id="KAH3721197.1"/>
    </source>
</evidence>
<comment type="caution">
    <text evidence="1">The sequence shown here is derived from an EMBL/GenBank/DDBJ whole genome shotgun (WGS) entry which is preliminary data.</text>
</comment>
<proteinExistence type="predicted"/>
<keyword evidence="2" id="KW-1185">Reference proteome</keyword>
<dbReference type="Proteomes" id="UP000828390">
    <property type="component" value="Unassembled WGS sequence"/>
</dbReference>
<accession>A0A9D4CBQ2</accession>
<reference evidence="1" key="1">
    <citation type="journal article" date="2019" name="bioRxiv">
        <title>The Genome of the Zebra Mussel, Dreissena polymorpha: A Resource for Invasive Species Research.</title>
        <authorList>
            <person name="McCartney M.A."/>
            <person name="Auch B."/>
            <person name="Kono T."/>
            <person name="Mallez S."/>
            <person name="Zhang Y."/>
            <person name="Obille A."/>
            <person name="Becker A."/>
            <person name="Abrahante J.E."/>
            <person name="Garbe J."/>
            <person name="Badalamenti J.P."/>
            <person name="Herman A."/>
            <person name="Mangelson H."/>
            <person name="Liachko I."/>
            <person name="Sullivan S."/>
            <person name="Sone E.D."/>
            <person name="Koren S."/>
            <person name="Silverstein K.A.T."/>
            <person name="Beckman K.B."/>
            <person name="Gohl D.M."/>
        </authorList>
    </citation>
    <scope>NUCLEOTIDE SEQUENCE</scope>
    <source>
        <strain evidence="1">Duluth1</strain>
        <tissue evidence="1">Whole animal</tissue>
    </source>
</reference>
<sequence>MCLIDIFLNDSSKTEVCDLDLIVFPNQNIGCTKVAVYKVLGLQICHAISDLEMNQMFAKNTKDIEYSLNLTLLAPLVEHFFVNPGHFDLCSEESGMLDCQSQDTKVRAFLTTPFILKII</sequence>
<dbReference type="AlphaFoldDB" id="A0A9D4CBQ2"/>
<name>A0A9D4CBQ2_DREPO</name>
<dbReference type="EMBL" id="JAIWYP010000013">
    <property type="protein sequence ID" value="KAH3721197.1"/>
    <property type="molecule type" value="Genomic_DNA"/>
</dbReference>
<organism evidence="1 2">
    <name type="scientific">Dreissena polymorpha</name>
    <name type="common">Zebra mussel</name>
    <name type="synonym">Mytilus polymorpha</name>
    <dbReference type="NCBI Taxonomy" id="45954"/>
    <lineage>
        <taxon>Eukaryota</taxon>
        <taxon>Metazoa</taxon>
        <taxon>Spiralia</taxon>
        <taxon>Lophotrochozoa</taxon>
        <taxon>Mollusca</taxon>
        <taxon>Bivalvia</taxon>
        <taxon>Autobranchia</taxon>
        <taxon>Heteroconchia</taxon>
        <taxon>Euheterodonta</taxon>
        <taxon>Imparidentia</taxon>
        <taxon>Neoheterodontei</taxon>
        <taxon>Myida</taxon>
        <taxon>Dreissenoidea</taxon>
        <taxon>Dreissenidae</taxon>
        <taxon>Dreissena</taxon>
    </lineage>
</organism>
<evidence type="ECO:0000313" key="2">
    <source>
        <dbReference type="Proteomes" id="UP000828390"/>
    </source>
</evidence>
<protein>
    <submittedName>
        <fullName evidence="1">Uncharacterized protein</fullName>
    </submittedName>
</protein>
<gene>
    <name evidence="1" type="ORF">DPMN_064116</name>
</gene>
<reference evidence="1" key="2">
    <citation type="submission" date="2020-11" db="EMBL/GenBank/DDBJ databases">
        <authorList>
            <person name="McCartney M.A."/>
            <person name="Auch B."/>
            <person name="Kono T."/>
            <person name="Mallez S."/>
            <person name="Becker A."/>
            <person name="Gohl D.M."/>
            <person name="Silverstein K.A.T."/>
            <person name="Koren S."/>
            <person name="Bechman K.B."/>
            <person name="Herman A."/>
            <person name="Abrahante J.E."/>
            <person name="Garbe J."/>
        </authorList>
    </citation>
    <scope>NUCLEOTIDE SEQUENCE</scope>
    <source>
        <strain evidence="1">Duluth1</strain>
        <tissue evidence="1">Whole animal</tissue>
    </source>
</reference>